<evidence type="ECO:0000313" key="2">
    <source>
        <dbReference type="Proteomes" id="UP000190648"/>
    </source>
</evidence>
<name>A0A1V4KNX5_PATFA</name>
<proteinExistence type="predicted"/>
<organism evidence="1 2">
    <name type="scientific">Patagioenas fasciata monilis</name>
    <dbReference type="NCBI Taxonomy" id="372326"/>
    <lineage>
        <taxon>Eukaryota</taxon>
        <taxon>Metazoa</taxon>
        <taxon>Chordata</taxon>
        <taxon>Craniata</taxon>
        <taxon>Vertebrata</taxon>
        <taxon>Euteleostomi</taxon>
        <taxon>Archelosauria</taxon>
        <taxon>Archosauria</taxon>
        <taxon>Dinosauria</taxon>
        <taxon>Saurischia</taxon>
        <taxon>Theropoda</taxon>
        <taxon>Coelurosauria</taxon>
        <taxon>Aves</taxon>
        <taxon>Neognathae</taxon>
        <taxon>Neoaves</taxon>
        <taxon>Columbimorphae</taxon>
        <taxon>Columbiformes</taxon>
        <taxon>Columbidae</taxon>
        <taxon>Patagioenas</taxon>
    </lineage>
</organism>
<protein>
    <submittedName>
        <fullName evidence="1">Uncharacterized protein</fullName>
    </submittedName>
</protein>
<accession>A0A1V4KNX5</accession>
<dbReference type="Proteomes" id="UP000190648">
    <property type="component" value="Unassembled WGS sequence"/>
</dbReference>
<dbReference type="EMBL" id="LSYS01002427">
    <property type="protein sequence ID" value="OPJ86156.1"/>
    <property type="molecule type" value="Genomic_DNA"/>
</dbReference>
<keyword evidence="2" id="KW-1185">Reference proteome</keyword>
<evidence type="ECO:0000313" key="1">
    <source>
        <dbReference type="EMBL" id="OPJ86156.1"/>
    </source>
</evidence>
<sequence>MRGDIAAWTYWEDVRAACGDPSSAWRRGAIFCYVNTEQEDPRNQHLGSSKQFWKMHYLSASGLRIPRAQSPAFGTAQHLTLRWKTQFIPAAAIHRPVMPGESVCGAQRSGNHGAQIRGVRRRLSDNRAPTAAARGVLWIAARLQLSNEHPPAESTKFLLAAAKTLSEQSSTKNKLSHSD</sequence>
<dbReference type="AlphaFoldDB" id="A0A1V4KNX5"/>
<gene>
    <name evidence="1" type="ORF">AV530_011327</name>
</gene>
<reference evidence="1 2" key="1">
    <citation type="submission" date="2016-02" db="EMBL/GenBank/DDBJ databases">
        <title>Band-tailed pigeon sequencing and assembly.</title>
        <authorList>
            <person name="Soares A.E."/>
            <person name="Novak B.J."/>
            <person name="Rice E.S."/>
            <person name="O'Connell B."/>
            <person name="Chang D."/>
            <person name="Weber S."/>
            <person name="Shapiro B."/>
        </authorList>
    </citation>
    <scope>NUCLEOTIDE SEQUENCE [LARGE SCALE GENOMIC DNA]</scope>
    <source>
        <strain evidence="1">BTP2013</strain>
        <tissue evidence="1">Blood</tissue>
    </source>
</reference>
<comment type="caution">
    <text evidence="1">The sequence shown here is derived from an EMBL/GenBank/DDBJ whole genome shotgun (WGS) entry which is preliminary data.</text>
</comment>